<comment type="caution">
    <text evidence="9">The sequence shown here is derived from an EMBL/GenBank/DDBJ whole genome shotgun (WGS) entry which is preliminary data.</text>
</comment>
<dbReference type="Proteomes" id="UP000193710">
    <property type="component" value="Unassembled WGS sequence"/>
</dbReference>
<dbReference type="InterPro" id="IPR051269">
    <property type="entry name" value="Fe-S_cluster_ET"/>
</dbReference>
<feature type="domain" description="Divergent 4Fe-4S mono-cluster" evidence="8">
    <location>
        <begin position="2"/>
        <end position="53"/>
    </location>
</feature>
<dbReference type="Gene3D" id="3.30.70.20">
    <property type="match status" value="1"/>
</dbReference>
<evidence type="ECO:0000256" key="2">
    <source>
        <dbReference type="ARBA" id="ARBA00022448"/>
    </source>
</evidence>
<comment type="cofactor">
    <cofactor evidence="1">
        <name>[3Fe-4S] cluster</name>
        <dbReference type="ChEBI" id="CHEBI:21137"/>
    </cofactor>
</comment>
<evidence type="ECO:0000256" key="1">
    <source>
        <dbReference type="ARBA" id="ARBA00001927"/>
    </source>
</evidence>
<gene>
    <name evidence="9" type="ORF">AWC29_22085</name>
</gene>
<sequence length="54" mass="5766">MSAGMCVMTADEFFDQDDDGVVLLASDEVPDGAQRRVHNAVKLCPSGALQLVLE</sequence>
<keyword evidence="6" id="KW-0411">Iron-sulfur</keyword>
<keyword evidence="5" id="KW-0408">Iron</keyword>
<evidence type="ECO:0000256" key="7">
    <source>
        <dbReference type="ARBA" id="ARBA00023291"/>
    </source>
</evidence>
<evidence type="ECO:0000256" key="4">
    <source>
        <dbReference type="ARBA" id="ARBA00022982"/>
    </source>
</evidence>
<dbReference type="InterPro" id="IPR010693">
    <property type="entry name" value="Divergent_4Fe-4S_mono-cluster"/>
</dbReference>
<evidence type="ECO:0000259" key="8">
    <source>
        <dbReference type="Pfam" id="PF06902"/>
    </source>
</evidence>
<evidence type="ECO:0000256" key="6">
    <source>
        <dbReference type="ARBA" id="ARBA00023014"/>
    </source>
</evidence>
<keyword evidence="10" id="KW-1185">Reference proteome</keyword>
<evidence type="ECO:0000313" key="9">
    <source>
        <dbReference type="EMBL" id="ORX01988.1"/>
    </source>
</evidence>
<protein>
    <submittedName>
        <fullName evidence="9">Ferredoxin</fullName>
    </submittedName>
</protein>
<organism evidence="9 10">
    <name type="scientific">Mycobacterium triplex</name>
    <dbReference type="NCBI Taxonomy" id="47839"/>
    <lineage>
        <taxon>Bacteria</taxon>
        <taxon>Bacillati</taxon>
        <taxon>Actinomycetota</taxon>
        <taxon>Actinomycetes</taxon>
        <taxon>Mycobacteriales</taxon>
        <taxon>Mycobacteriaceae</taxon>
        <taxon>Mycobacterium</taxon>
        <taxon>Mycobacterium simiae complex</taxon>
    </lineage>
</organism>
<evidence type="ECO:0000256" key="3">
    <source>
        <dbReference type="ARBA" id="ARBA00022723"/>
    </source>
</evidence>
<dbReference type="PANTHER" id="PTHR36923">
    <property type="entry name" value="FERREDOXIN"/>
    <property type="match status" value="1"/>
</dbReference>
<evidence type="ECO:0000256" key="5">
    <source>
        <dbReference type="ARBA" id="ARBA00023004"/>
    </source>
</evidence>
<name>A0ABX3W0P6_9MYCO</name>
<dbReference type="Pfam" id="PF06902">
    <property type="entry name" value="Fer4_19"/>
    <property type="match status" value="1"/>
</dbReference>
<keyword evidence="3" id="KW-0479">Metal-binding</keyword>
<dbReference type="EMBL" id="LQPY01000029">
    <property type="protein sequence ID" value="ORX01988.1"/>
    <property type="molecule type" value="Genomic_DNA"/>
</dbReference>
<reference evidence="9 10" key="1">
    <citation type="submission" date="2016-01" db="EMBL/GenBank/DDBJ databases">
        <title>The new phylogeny of the genus Mycobacterium.</title>
        <authorList>
            <person name="Tarcisio F."/>
            <person name="Conor M."/>
            <person name="Antonella G."/>
            <person name="Elisabetta G."/>
            <person name="Giulia F.S."/>
            <person name="Sara T."/>
            <person name="Anna F."/>
            <person name="Clotilde B."/>
            <person name="Roberto B."/>
            <person name="Veronica D.S."/>
            <person name="Fabio R."/>
            <person name="Monica P."/>
            <person name="Olivier J."/>
            <person name="Enrico T."/>
            <person name="Nicola S."/>
        </authorList>
    </citation>
    <scope>NUCLEOTIDE SEQUENCE [LARGE SCALE GENOMIC DNA]</scope>
    <source>
        <strain evidence="9 10">DSM 44626</strain>
    </source>
</reference>
<accession>A0ABX3W0P6</accession>
<evidence type="ECO:0000313" key="10">
    <source>
        <dbReference type="Proteomes" id="UP000193710"/>
    </source>
</evidence>
<proteinExistence type="predicted"/>
<keyword evidence="4" id="KW-0249">Electron transport</keyword>
<dbReference type="SUPFAM" id="SSF54862">
    <property type="entry name" value="4Fe-4S ferredoxins"/>
    <property type="match status" value="1"/>
</dbReference>
<keyword evidence="7" id="KW-0003">3Fe-4S</keyword>
<dbReference type="PANTHER" id="PTHR36923:SF3">
    <property type="entry name" value="FERREDOXIN"/>
    <property type="match status" value="1"/>
</dbReference>
<keyword evidence="2" id="KW-0813">Transport</keyword>